<comment type="caution">
    <text evidence="2">The sequence shown here is derived from an EMBL/GenBank/DDBJ whole genome shotgun (WGS) entry which is preliminary data.</text>
</comment>
<gene>
    <name evidence="2" type="ORF">FAZ19_09900</name>
</gene>
<feature type="signal peptide" evidence="1">
    <location>
        <begin position="1"/>
        <end position="19"/>
    </location>
</feature>
<organism evidence="2 3">
    <name type="scientific">Sphingobacterium alkalisoli</name>
    <dbReference type="NCBI Taxonomy" id="1874115"/>
    <lineage>
        <taxon>Bacteria</taxon>
        <taxon>Pseudomonadati</taxon>
        <taxon>Bacteroidota</taxon>
        <taxon>Sphingobacteriia</taxon>
        <taxon>Sphingobacteriales</taxon>
        <taxon>Sphingobacteriaceae</taxon>
        <taxon>Sphingobacterium</taxon>
    </lineage>
</organism>
<evidence type="ECO:0000256" key="1">
    <source>
        <dbReference type="SAM" id="SignalP"/>
    </source>
</evidence>
<reference evidence="2 3" key="1">
    <citation type="submission" date="2019-04" db="EMBL/GenBank/DDBJ databases">
        <title>Sphingobacterium olei sp. nov., isolated from oil-contaminated soil.</title>
        <authorList>
            <person name="Liu B."/>
        </authorList>
    </citation>
    <scope>NUCLEOTIDE SEQUENCE [LARGE SCALE GENOMIC DNA]</scope>
    <source>
        <strain evidence="2 3">Y3L14</strain>
    </source>
</reference>
<dbReference type="AlphaFoldDB" id="A0A4V5LYM7"/>
<proteinExistence type="predicted"/>
<protein>
    <recommendedName>
        <fullName evidence="4">Outer membrane protein beta-barrel domain-containing protein</fullName>
    </recommendedName>
</protein>
<evidence type="ECO:0000313" key="2">
    <source>
        <dbReference type="EMBL" id="TJY65449.1"/>
    </source>
</evidence>
<name>A0A4V5LYM7_9SPHI</name>
<keyword evidence="1" id="KW-0732">Signal</keyword>
<dbReference type="Proteomes" id="UP000309872">
    <property type="component" value="Unassembled WGS sequence"/>
</dbReference>
<sequence length="530" mass="61134">MRILLLIICSLLISTFLSAQTSPSSHDRIIRQAADHVGTGQYEAALSALAQLEGQKRQAVIDERFYYFSIKARYQVLIGYENQGYDNIQAIRTLSKQYLEKFKTGKRAEITDISDNLDLHYPKTRSDYDDWLTEQHRLAFQRRQADALATLERSYHTHEYEAVLKRVADARQDGIGSHQFDYYEILAKNELFKLTNRKDFRAIEELHLLSETYLNENTLDDEARRTVEEIVQKYPKTLEDFQTMLESERLAAIERSRGEKLGKLQSDYYRGHYTIVMQATDTFEPKSEMAASFAFFQAMSAYKQLLDQKDTYYSKIAAPDVSKVRTDLVAYQEFYGVTQPENRRHIDMALADLNRNFGANDQQFNRLKKSSLAQREKAIRRAKRRMFFSVGYEYGEIAPYGLRFEVGGRAIGLFTTVRTSLVNSQDVQTTYGAVPNKNEVIAGPNVKLASWLFWNIGAGYGYFFHNYRDDYRDLSGVKKSSYISGYTGVTLRTGSVFNFIGGASFMDINKKYTDQFTKPEYTIGITFNLK</sequence>
<dbReference type="OrthoDB" id="693380at2"/>
<dbReference type="EMBL" id="SUKA01000003">
    <property type="protein sequence ID" value="TJY65449.1"/>
    <property type="molecule type" value="Genomic_DNA"/>
</dbReference>
<evidence type="ECO:0000313" key="3">
    <source>
        <dbReference type="Proteomes" id="UP000309872"/>
    </source>
</evidence>
<accession>A0A4V5LYM7</accession>
<dbReference type="RefSeq" id="WP_136820578.1">
    <property type="nucleotide sequence ID" value="NZ_BMJX01000003.1"/>
</dbReference>
<keyword evidence="3" id="KW-1185">Reference proteome</keyword>
<evidence type="ECO:0008006" key="4">
    <source>
        <dbReference type="Google" id="ProtNLM"/>
    </source>
</evidence>
<feature type="chain" id="PRO_5020423493" description="Outer membrane protein beta-barrel domain-containing protein" evidence="1">
    <location>
        <begin position="20"/>
        <end position="530"/>
    </location>
</feature>